<evidence type="ECO:0000313" key="1">
    <source>
        <dbReference type="EMBL" id="QER66727.1"/>
    </source>
</evidence>
<gene>
    <name evidence="1" type="ORF">F0161_01830</name>
</gene>
<organism evidence="1 2">
    <name type="scientific">Paucilactobacillus nenjiangensis</name>
    <dbReference type="NCBI Taxonomy" id="1296540"/>
    <lineage>
        <taxon>Bacteria</taxon>
        <taxon>Bacillati</taxon>
        <taxon>Bacillota</taxon>
        <taxon>Bacilli</taxon>
        <taxon>Lactobacillales</taxon>
        <taxon>Lactobacillaceae</taxon>
        <taxon>Paucilactobacillus</taxon>
    </lineage>
</organism>
<name>A0A5P1X3E8_9LACO</name>
<dbReference type="Gene3D" id="1.20.1660.10">
    <property type="entry name" value="Hypothetical protein (EF3068)"/>
    <property type="match status" value="1"/>
</dbReference>
<keyword evidence="2" id="KW-1185">Reference proteome</keyword>
<dbReference type="EMBL" id="CP043939">
    <property type="protein sequence ID" value="QER66727.1"/>
    <property type="molecule type" value="Genomic_DNA"/>
</dbReference>
<protein>
    <submittedName>
        <fullName evidence="1">Uncharacterized protein</fullName>
    </submittedName>
</protein>
<sequence length="59" mass="6743">MDKLMLIGDGDARVGMEKYMKNHFPFVGVPKPERTKQTKAVIKQSKHVETVVLMSRVNK</sequence>
<dbReference type="SUPFAM" id="SSF48371">
    <property type="entry name" value="ARM repeat"/>
    <property type="match status" value="1"/>
</dbReference>
<dbReference type="KEGG" id="lnn:F0161_01830"/>
<dbReference type="Proteomes" id="UP000325295">
    <property type="component" value="Chromosome"/>
</dbReference>
<accession>A0A5P1X3E8</accession>
<dbReference type="Pfam" id="PF08713">
    <property type="entry name" value="DNA_alkylation"/>
    <property type="match status" value="1"/>
</dbReference>
<dbReference type="InterPro" id="IPR016024">
    <property type="entry name" value="ARM-type_fold"/>
</dbReference>
<dbReference type="RefSeq" id="WP_150203422.1">
    <property type="nucleotide sequence ID" value="NZ_CP043939.1"/>
</dbReference>
<proteinExistence type="predicted"/>
<dbReference type="InterPro" id="IPR014825">
    <property type="entry name" value="DNA_alkylation"/>
</dbReference>
<evidence type="ECO:0000313" key="2">
    <source>
        <dbReference type="Proteomes" id="UP000325295"/>
    </source>
</evidence>
<reference evidence="1 2" key="1">
    <citation type="submission" date="2019-09" db="EMBL/GenBank/DDBJ databases">
        <title>Complete Genome Sequence of Lactobacillus nenjiangensis SH-Y15, isolated from sauerkraut.</title>
        <authorList>
            <person name="Yang H."/>
        </authorList>
    </citation>
    <scope>NUCLEOTIDE SEQUENCE [LARGE SCALE GENOMIC DNA]</scope>
    <source>
        <strain evidence="1 2">SH-Y15</strain>
    </source>
</reference>
<dbReference type="AlphaFoldDB" id="A0A5P1X3E8"/>